<keyword evidence="4" id="KW-0645">Protease</keyword>
<dbReference type="GO" id="GO:0004175">
    <property type="term" value="F:endopeptidase activity"/>
    <property type="evidence" value="ECO:0007669"/>
    <property type="project" value="UniProtKB-ARBA"/>
</dbReference>
<dbReference type="GO" id="GO:0080120">
    <property type="term" value="P:CAAX-box protein maturation"/>
    <property type="evidence" value="ECO:0007669"/>
    <property type="project" value="UniProtKB-ARBA"/>
</dbReference>
<feature type="transmembrane region" description="Helical" evidence="2">
    <location>
        <begin position="12"/>
        <end position="33"/>
    </location>
</feature>
<feature type="transmembrane region" description="Helical" evidence="2">
    <location>
        <begin position="182"/>
        <end position="199"/>
    </location>
</feature>
<dbReference type="InterPro" id="IPR052710">
    <property type="entry name" value="CAAX_protease"/>
</dbReference>
<gene>
    <name evidence="4" type="ORF">EAF07_05615</name>
</gene>
<dbReference type="GO" id="GO:0008237">
    <property type="term" value="F:metallopeptidase activity"/>
    <property type="evidence" value="ECO:0007669"/>
    <property type="project" value="UniProtKB-KW"/>
</dbReference>
<reference evidence="4 5" key="1">
    <citation type="submission" date="2018-10" db="EMBL/GenBank/DDBJ databases">
        <title>Streptococcus hillyeri sp. nov., isolated from equine tracheal sample.</title>
        <authorList>
            <person name="Macfadyen A.C."/>
            <person name="Waller A."/>
            <person name="Paterson G.K."/>
        </authorList>
    </citation>
    <scope>NUCLEOTIDE SEQUENCE [LARGE SCALE GENOMIC DNA]</scope>
    <source>
        <strain evidence="4 5">28462</strain>
    </source>
</reference>
<dbReference type="EMBL" id="RCVM01000009">
    <property type="protein sequence ID" value="RLY03254.1"/>
    <property type="molecule type" value="Genomic_DNA"/>
</dbReference>
<sequence>MTKTITKSLISGLIALGLFFGIQFAQLPIFYFLEQNKESALTSMQSLIAIGAYLTLIVITLIIGIYAKVIDLKHKLNWKYLALAIFAGEVAIFAFSLIAVIIKLIMGDAAVAANQEIANDLMQQVPMVLMVIMLILGAPIVEESIFRGFIPEMFPEKWQWVGLLIGAVLFGLIHNPTDLGSVIQYVSMGMVFALVRYFGKRIEYSIILHAIHNALVLATMISQLK</sequence>
<keyword evidence="4" id="KW-0378">Hydrolase</keyword>
<feature type="transmembrane region" description="Helical" evidence="2">
    <location>
        <begin position="45"/>
        <end position="69"/>
    </location>
</feature>
<evidence type="ECO:0000313" key="4">
    <source>
        <dbReference type="EMBL" id="RLY03254.1"/>
    </source>
</evidence>
<dbReference type="OrthoDB" id="8607342at2"/>
<proteinExistence type="inferred from homology"/>
<evidence type="ECO:0000259" key="3">
    <source>
        <dbReference type="Pfam" id="PF02517"/>
    </source>
</evidence>
<comment type="caution">
    <text evidence="4">The sequence shown here is derived from an EMBL/GenBank/DDBJ whole genome shotgun (WGS) entry which is preliminary data.</text>
</comment>
<comment type="similarity">
    <text evidence="1">Belongs to the UPF0177 family.</text>
</comment>
<dbReference type="RefSeq" id="WP_121835491.1">
    <property type="nucleotide sequence ID" value="NZ_RCVM01000009.1"/>
</dbReference>
<evidence type="ECO:0000313" key="5">
    <source>
        <dbReference type="Proteomes" id="UP000279194"/>
    </source>
</evidence>
<organism evidence="4 5">
    <name type="scientific">Streptococcus hillyeri</name>
    <dbReference type="NCBI Taxonomy" id="2282420"/>
    <lineage>
        <taxon>Bacteria</taxon>
        <taxon>Bacillati</taxon>
        <taxon>Bacillota</taxon>
        <taxon>Bacilli</taxon>
        <taxon>Lactobacillales</taxon>
        <taxon>Streptococcaceae</taxon>
        <taxon>Streptococcus</taxon>
    </lineage>
</organism>
<dbReference type="InterPro" id="IPR003675">
    <property type="entry name" value="Rce1/LyrA-like_dom"/>
</dbReference>
<keyword evidence="5" id="KW-1185">Reference proteome</keyword>
<feature type="transmembrane region" description="Helical" evidence="2">
    <location>
        <begin position="81"/>
        <end position="105"/>
    </location>
</feature>
<dbReference type="GO" id="GO:0006508">
    <property type="term" value="P:proteolysis"/>
    <property type="evidence" value="ECO:0007669"/>
    <property type="project" value="UniProtKB-KW"/>
</dbReference>
<dbReference type="Proteomes" id="UP000279194">
    <property type="component" value="Unassembled WGS sequence"/>
</dbReference>
<accession>A0A3L9DRT4</accession>
<feature type="domain" description="CAAX prenyl protease 2/Lysostaphin resistance protein A-like" evidence="3">
    <location>
        <begin position="127"/>
        <end position="215"/>
    </location>
</feature>
<feature type="transmembrane region" description="Helical" evidence="2">
    <location>
        <begin position="125"/>
        <end position="146"/>
    </location>
</feature>
<dbReference type="PANTHER" id="PTHR36435">
    <property type="entry name" value="SLR1288 PROTEIN"/>
    <property type="match status" value="1"/>
</dbReference>
<evidence type="ECO:0000256" key="1">
    <source>
        <dbReference type="ARBA" id="ARBA00009067"/>
    </source>
</evidence>
<keyword evidence="2" id="KW-0812">Transmembrane</keyword>
<keyword evidence="2" id="KW-0472">Membrane</keyword>
<feature type="transmembrane region" description="Helical" evidence="2">
    <location>
        <begin position="158"/>
        <end position="176"/>
    </location>
</feature>
<name>A0A3L9DRT4_9STRE</name>
<keyword evidence="2" id="KW-1133">Transmembrane helix</keyword>
<keyword evidence="4" id="KW-0482">Metalloprotease</keyword>
<dbReference type="PANTHER" id="PTHR36435:SF1">
    <property type="entry name" value="CAAX AMINO TERMINAL PROTEASE FAMILY PROTEIN"/>
    <property type="match status" value="1"/>
</dbReference>
<protein>
    <submittedName>
        <fullName evidence="4">CPBP family intramembrane metalloprotease</fullName>
    </submittedName>
</protein>
<dbReference type="Pfam" id="PF02517">
    <property type="entry name" value="Rce1-like"/>
    <property type="match status" value="1"/>
</dbReference>
<dbReference type="AlphaFoldDB" id="A0A3L9DRT4"/>
<evidence type="ECO:0000256" key="2">
    <source>
        <dbReference type="SAM" id="Phobius"/>
    </source>
</evidence>